<organism evidence="2">
    <name type="scientific">uncultured Solirubrobacteraceae bacterium</name>
    <dbReference type="NCBI Taxonomy" id="1162706"/>
    <lineage>
        <taxon>Bacteria</taxon>
        <taxon>Bacillati</taxon>
        <taxon>Actinomycetota</taxon>
        <taxon>Thermoleophilia</taxon>
        <taxon>Solirubrobacterales</taxon>
        <taxon>Solirubrobacteraceae</taxon>
        <taxon>environmental samples</taxon>
    </lineage>
</organism>
<sequence length="168" mass="18709">ESGRSLRRVRRPPARVEGLRARARGLAASAVRRRAMRREGAARRAHGRRLEHVRALPHRGLRPPVERLHAAAVRGARRAPRRHEQRGDRRCAGSDRRSGGDRLPAARDHLDPRLGRVRPARAQGGVRAGTDRDAGGDRRDRRGSHRRPAVQGHRGRRSGFGLLDGEAV</sequence>
<feature type="compositionally biased region" description="Basic and acidic residues" evidence="1">
    <location>
        <begin position="129"/>
        <end position="140"/>
    </location>
</feature>
<feature type="compositionally biased region" description="Basic residues" evidence="1">
    <location>
        <begin position="141"/>
        <end position="157"/>
    </location>
</feature>
<gene>
    <name evidence="2" type="ORF">AVDCRST_MAG67-3158</name>
</gene>
<name>A0A6J4TA80_9ACTN</name>
<feature type="region of interest" description="Disordered" evidence="1">
    <location>
        <begin position="72"/>
        <end position="168"/>
    </location>
</feature>
<feature type="compositionally biased region" description="Basic and acidic residues" evidence="1">
    <location>
        <begin position="85"/>
        <end position="114"/>
    </location>
</feature>
<reference evidence="2" key="1">
    <citation type="submission" date="2020-02" db="EMBL/GenBank/DDBJ databases">
        <authorList>
            <person name="Meier V. D."/>
        </authorList>
    </citation>
    <scope>NUCLEOTIDE SEQUENCE</scope>
    <source>
        <strain evidence="2">AVDCRST_MAG67</strain>
    </source>
</reference>
<feature type="non-terminal residue" evidence="2">
    <location>
        <position position="1"/>
    </location>
</feature>
<evidence type="ECO:0000256" key="1">
    <source>
        <dbReference type="SAM" id="MobiDB-lite"/>
    </source>
</evidence>
<protein>
    <submittedName>
        <fullName evidence="2">Uncharacterized protein</fullName>
    </submittedName>
</protein>
<evidence type="ECO:0000313" key="2">
    <source>
        <dbReference type="EMBL" id="CAA9517606.1"/>
    </source>
</evidence>
<feature type="non-terminal residue" evidence="2">
    <location>
        <position position="168"/>
    </location>
</feature>
<proteinExistence type="predicted"/>
<dbReference type="EMBL" id="CADCVQ010000134">
    <property type="protein sequence ID" value="CAA9517606.1"/>
    <property type="molecule type" value="Genomic_DNA"/>
</dbReference>
<dbReference type="AlphaFoldDB" id="A0A6J4TA80"/>
<accession>A0A6J4TA80</accession>
<feature type="compositionally biased region" description="Basic residues" evidence="1">
    <location>
        <begin position="75"/>
        <end position="84"/>
    </location>
</feature>